<dbReference type="SUPFAM" id="SSF56300">
    <property type="entry name" value="Metallo-dependent phosphatases"/>
    <property type="match status" value="1"/>
</dbReference>
<dbReference type="InterPro" id="IPR004843">
    <property type="entry name" value="Calcineurin-like_PHP"/>
</dbReference>
<dbReference type="PRINTS" id="PR00114">
    <property type="entry name" value="STPHPHTASE"/>
</dbReference>
<gene>
    <name evidence="2" type="ORF">DI551_06670</name>
</gene>
<organism evidence="2 3">
    <name type="scientific">Micavibrio aeruginosavorus</name>
    <dbReference type="NCBI Taxonomy" id="349221"/>
    <lineage>
        <taxon>Bacteria</taxon>
        <taxon>Pseudomonadati</taxon>
        <taxon>Bdellovibrionota</taxon>
        <taxon>Bdellovibrionia</taxon>
        <taxon>Bdellovibrionales</taxon>
        <taxon>Pseudobdellovibrionaceae</taxon>
        <taxon>Micavibrio</taxon>
    </lineage>
</organism>
<dbReference type="Proteomes" id="UP000249417">
    <property type="component" value="Unassembled WGS sequence"/>
</dbReference>
<dbReference type="InterPro" id="IPR029052">
    <property type="entry name" value="Metallo-depent_PP-like"/>
</dbReference>
<dbReference type="PANTHER" id="PTHR42850:SF7">
    <property type="entry name" value="BIS(5'-NUCLEOSYL)-TETRAPHOSPHATASE PRPE [ASYMMETRICAL]"/>
    <property type="match status" value="1"/>
</dbReference>
<dbReference type="PANTHER" id="PTHR42850">
    <property type="entry name" value="METALLOPHOSPHOESTERASE"/>
    <property type="match status" value="1"/>
</dbReference>
<dbReference type="InterPro" id="IPR050126">
    <property type="entry name" value="Ap4A_hydrolase"/>
</dbReference>
<dbReference type="Pfam" id="PF00149">
    <property type="entry name" value="Metallophos"/>
    <property type="match status" value="1"/>
</dbReference>
<dbReference type="Gene3D" id="3.60.21.10">
    <property type="match status" value="1"/>
</dbReference>
<reference evidence="2 3" key="1">
    <citation type="submission" date="2017-08" db="EMBL/GenBank/DDBJ databases">
        <title>Infants hospitalized years apart are colonized by the same room-sourced microbial strains.</title>
        <authorList>
            <person name="Brooks B."/>
            <person name="Olm M.R."/>
            <person name="Firek B.A."/>
            <person name="Baker R."/>
            <person name="Thomas B.C."/>
            <person name="Morowitz M.J."/>
            <person name="Banfield J.F."/>
        </authorList>
    </citation>
    <scope>NUCLEOTIDE SEQUENCE [LARGE SCALE GENOMIC DNA]</scope>
    <source>
        <strain evidence="2">S2_005_002_R2_29</strain>
    </source>
</reference>
<sequence>MSGFDIIGDIHGRGSQLTQLLNSLGYQGANHPDGRKLVFLGDYIDRGTEHISALATVRSLVDAGTAVALMGNHEFNAVCFARMGAEGPIRKHSEKNIRGHIKFLEEFPFGSEAHKEAIQWFETLPIAYETDGFRAIHACWHDPAFEACAPYMRDNVLTAEA</sequence>
<dbReference type="EMBL" id="QFQB01000041">
    <property type="protein sequence ID" value="PZQ45687.1"/>
    <property type="molecule type" value="Genomic_DNA"/>
</dbReference>
<dbReference type="AlphaFoldDB" id="A0A2W5PM24"/>
<evidence type="ECO:0000313" key="3">
    <source>
        <dbReference type="Proteomes" id="UP000249417"/>
    </source>
</evidence>
<protein>
    <recommendedName>
        <fullName evidence="1">Calcineurin-like phosphoesterase domain-containing protein</fullName>
    </recommendedName>
</protein>
<evidence type="ECO:0000259" key="1">
    <source>
        <dbReference type="Pfam" id="PF00149"/>
    </source>
</evidence>
<dbReference type="InterPro" id="IPR006186">
    <property type="entry name" value="Ser/Thr-sp_prot-phosphatase"/>
</dbReference>
<dbReference type="GO" id="GO:0016791">
    <property type="term" value="F:phosphatase activity"/>
    <property type="evidence" value="ECO:0007669"/>
    <property type="project" value="TreeGrafter"/>
</dbReference>
<comment type="caution">
    <text evidence="2">The sequence shown here is derived from an EMBL/GenBank/DDBJ whole genome shotgun (WGS) entry which is preliminary data.</text>
</comment>
<evidence type="ECO:0000313" key="2">
    <source>
        <dbReference type="EMBL" id="PZQ45687.1"/>
    </source>
</evidence>
<proteinExistence type="predicted"/>
<name>A0A2W5PM24_9BACT</name>
<accession>A0A2W5PM24</accession>
<dbReference type="GO" id="GO:0005737">
    <property type="term" value="C:cytoplasm"/>
    <property type="evidence" value="ECO:0007669"/>
    <property type="project" value="TreeGrafter"/>
</dbReference>
<feature type="domain" description="Calcineurin-like phosphoesterase" evidence="1">
    <location>
        <begin position="5"/>
        <end position="129"/>
    </location>
</feature>